<dbReference type="PATRIC" id="fig|104336.4.peg.428"/>
<keyword evidence="2" id="KW-1185">Reference proteome</keyword>
<dbReference type="EMBL" id="JYIU01000026">
    <property type="protein sequence ID" value="KJL25639.1"/>
    <property type="molecule type" value="Genomic_DNA"/>
</dbReference>
<proteinExistence type="predicted"/>
<evidence type="ECO:0000313" key="1">
    <source>
        <dbReference type="EMBL" id="KJL25639.1"/>
    </source>
</evidence>
<dbReference type="AlphaFoldDB" id="A0A0F0KYV5"/>
<evidence type="ECO:0000313" key="2">
    <source>
        <dbReference type="Proteomes" id="UP000033572"/>
    </source>
</evidence>
<dbReference type="Proteomes" id="UP000033572">
    <property type="component" value="Unassembled WGS sequence"/>
</dbReference>
<name>A0A0F0KYV5_9MICO</name>
<accession>A0A0F0KYV5</accession>
<organism evidence="1 2">
    <name type="scientific">Microbacterium foliorum</name>
    <dbReference type="NCBI Taxonomy" id="104336"/>
    <lineage>
        <taxon>Bacteria</taxon>
        <taxon>Bacillati</taxon>
        <taxon>Actinomycetota</taxon>
        <taxon>Actinomycetes</taxon>
        <taxon>Micrococcales</taxon>
        <taxon>Microbacteriaceae</taxon>
        <taxon>Microbacterium</taxon>
    </lineage>
</organism>
<gene>
    <name evidence="1" type="ORF">RN50_00409</name>
</gene>
<reference evidence="1 2" key="1">
    <citation type="submission" date="2015-02" db="EMBL/GenBank/DDBJ databases">
        <title>Draft genome sequences of ten Microbacterium spp. with emphasis on heavy metal contaminated environments.</title>
        <authorList>
            <person name="Corretto E."/>
        </authorList>
    </citation>
    <scope>NUCLEOTIDE SEQUENCE [LARGE SCALE GENOMIC DNA]</scope>
    <source>
        <strain evidence="1 2">DSM 12966</strain>
    </source>
</reference>
<dbReference type="NCBIfam" id="NF041806">
    <property type="entry name" value="daptide_Mpa2"/>
    <property type="match status" value="1"/>
</dbReference>
<sequence length="41" mass="4389">MDKTLQALDYVELDAMEAPDDANDWVRGVAVGVIIGVLALT</sequence>
<comment type="caution">
    <text evidence="1">The sequence shown here is derived from an EMBL/GenBank/DDBJ whole genome shotgun (WGS) entry which is preliminary data.</text>
</comment>
<dbReference type="RefSeq" id="WP_279625467.1">
    <property type="nucleotide sequence ID" value="NZ_CP031425.1"/>
</dbReference>
<dbReference type="NCBIfam" id="NF041808">
    <property type="entry name" value="daptide_123"/>
    <property type="match status" value="1"/>
</dbReference>
<protein>
    <submittedName>
        <fullName evidence="1">Uncharacterized protein</fullName>
    </submittedName>
</protein>
<dbReference type="GeneID" id="94446146"/>